<keyword evidence="2" id="KW-0472">Membrane</keyword>
<keyword evidence="2" id="KW-1133">Transmembrane helix</keyword>
<accession>A0A1G1YI06</accession>
<gene>
    <name evidence="3" type="ORF">A3A02_01445</name>
</gene>
<dbReference type="EMBL" id="MHIM01000028">
    <property type="protein sequence ID" value="OGY51952.1"/>
    <property type="molecule type" value="Genomic_DNA"/>
</dbReference>
<proteinExistence type="predicted"/>
<dbReference type="PROSITE" id="PS00018">
    <property type="entry name" value="EF_HAND_1"/>
    <property type="match status" value="1"/>
</dbReference>
<dbReference type="InterPro" id="IPR018247">
    <property type="entry name" value="EF_Hand_1_Ca_BS"/>
</dbReference>
<organism evidence="3 4">
    <name type="scientific">Candidatus Buchananbacteria bacterium RIFCSPLOWO2_01_FULL_39_33</name>
    <dbReference type="NCBI Taxonomy" id="1797543"/>
    <lineage>
        <taxon>Bacteria</taxon>
        <taxon>Candidatus Buchananiibacteriota</taxon>
    </lineage>
</organism>
<protein>
    <recommendedName>
        <fullName evidence="5">EF-hand domain-containing protein</fullName>
    </recommendedName>
</protein>
<dbReference type="Proteomes" id="UP000177376">
    <property type="component" value="Unassembled WGS sequence"/>
</dbReference>
<dbReference type="AlphaFoldDB" id="A0A1G1YI06"/>
<evidence type="ECO:0000313" key="4">
    <source>
        <dbReference type="Proteomes" id="UP000177376"/>
    </source>
</evidence>
<comment type="caution">
    <text evidence="3">The sequence shown here is derived from an EMBL/GenBank/DDBJ whole genome shotgun (WGS) entry which is preliminary data.</text>
</comment>
<name>A0A1G1YI06_9BACT</name>
<feature type="transmembrane region" description="Helical" evidence="2">
    <location>
        <begin position="53"/>
        <end position="73"/>
    </location>
</feature>
<evidence type="ECO:0000256" key="1">
    <source>
        <dbReference type="SAM" id="MobiDB-lite"/>
    </source>
</evidence>
<evidence type="ECO:0008006" key="5">
    <source>
        <dbReference type="Google" id="ProtNLM"/>
    </source>
</evidence>
<feature type="region of interest" description="Disordered" evidence="1">
    <location>
        <begin position="1"/>
        <end position="23"/>
    </location>
</feature>
<evidence type="ECO:0000313" key="3">
    <source>
        <dbReference type="EMBL" id="OGY51952.1"/>
    </source>
</evidence>
<evidence type="ECO:0000256" key="2">
    <source>
        <dbReference type="SAM" id="Phobius"/>
    </source>
</evidence>
<keyword evidence="2" id="KW-0812">Transmembrane</keyword>
<reference evidence="3 4" key="1">
    <citation type="journal article" date="2016" name="Nat. Commun.">
        <title>Thousands of microbial genomes shed light on interconnected biogeochemical processes in an aquifer system.</title>
        <authorList>
            <person name="Anantharaman K."/>
            <person name="Brown C.T."/>
            <person name="Hug L.A."/>
            <person name="Sharon I."/>
            <person name="Castelle C.J."/>
            <person name="Probst A.J."/>
            <person name="Thomas B.C."/>
            <person name="Singh A."/>
            <person name="Wilkins M.J."/>
            <person name="Karaoz U."/>
            <person name="Brodie E.L."/>
            <person name="Williams K.H."/>
            <person name="Hubbard S.S."/>
            <person name="Banfield J.F."/>
        </authorList>
    </citation>
    <scope>NUCLEOTIDE SEQUENCE [LARGE SCALE GENOMIC DNA]</scope>
</reference>
<sequence>MFGSQKNYLPPPAKAARGSQPIRPAGVEARDEVYIMPEKFHPQKMKSSSTKTLIIATAVLLIIATAAGSYLIYDQWQQNQTPVGISANKNTTMVIENINTNIEANINTGLNANENINVNTNANLNANENENINANLNANENINADISVSQPLIIVRSGDADKDGLTDLEEALIGSSPSSPDSDQDGYLDSAEIISGYNPIINPASGQPFRLAEASFISQLTTDFSDDNFSLSYIKGWPVNLIEALHEARIITATGEMIKVAVADNPNQVSAANWYLSDPKNSSVTLSQLNSLEFRDFKGIYSPDGLAVYLTDSKREKIYIFQYDLDEMTEFRYPTIFEMVIRSLSIGAAATSSSMAI</sequence>